<evidence type="ECO:0000313" key="2">
    <source>
        <dbReference type="Proteomes" id="UP001172155"/>
    </source>
</evidence>
<proteinExistence type="predicted"/>
<dbReference type="AlphaFoldDB" id="A0AA40EUF3"/>
<comment type="caution">
    <text evidence="1">The sequence shown here is derived from an EMBL/GenBank/DDBJ whole genome shotgun (WGS) entry which is preliminary data.</text>
</comment>
<accession>A0AA40EUF3</accession>
<name>A0AA40EUF3_9PEZI</name>
<dbReference type="EMBL" id="JAUKUD010000004">
    <property type="protein sequence ID" value="KAK0745581.1"/>
    <property type="molecule type" value="Genomic_DNA"/>
</dbReference>
<gene>
    <name evidence="1" type="ORF">B0T18DRAFT_437843</name>
</gene>
<dbReference type="Proteomes" id="UP001172155">
    <property type="component" value="Unassembled WGS sequence"/>
</dbReference>
<reference evidence="1" key="1">
    <citation type="submission" date="2023-06" db="EMBL/GenBank/DDBJ databases">
        <title>Genome-scale phylogeny and comparative genomics of the fungal order Sordariales.</title>
        <authorList>
            <consortium name="Lawrence Berkeley National Laboratory"/>
            <person name="Hensen N."/>
            <person name="Bonometti L."/>
            <person name="Westerberg I."/>
            <person name="Brannstrom I.O."/>
            <person name="Guillou S."/>
            <person name="Cros-Aarteil S."/>
            <person name="Calhoun S."/>
            <person name="Haridas S."/>
            <person name="Kuo A."/>
            <person name="Mondo S."/>
            <person name="Pangilinan J."/>
            <person name="Riley R."/>
            <person name="LaButti K."/>
            <person name="Andreopoulos B."/>
            <person name="Lipzen A."/>
            <person name="Chen C."/>
            <person name="Yanf M."/>
            <person name="Daum C."/>
            <person name="Ng V."/>
            <person name="Clum A."/>
            <person name="Steindorff A."/>
            <person name="Ohm R."/>
            <person name="Martin F."/>
            <person name="Silar P."/>
            <person name="Natvig D."/>
            <person name="Lalanne C."/>
            <person name="Gautier V."/>
            <person name="Ament-velasquez S.L."/>
            <person name="Kruys A."/>
            <person name="Hutchinson M.I."/>
            <person name="Powell A.J."/>
            <person name="Barry K."/>
            <person name="Miller A.N."/>
            <person name="Grigoriev I.V."/>
            <person name="Debuchy R."/>
            <person name="Gladieux P."/>
            <person name="Thoren M.H."/>
            <person name="Johannesson H."/>
        </authorList>
    </citation>
    <scope>NUCLEOTIDE SEQUENCE</scope>
    <source>
        <strain evidence="1">SMH3187-1</strain>
    </source>
</reference>
<protein>
    <submittedName>
        <fullName evidence="1">Uncharacterized protein</fullName>
    </submittedName>
</protein>
<sequence>MDTTSPPADSDQEWILRLVSTAGKRLFWRLDGSLEHAITVAPSEYYEPDAVMEPYFIPASDDLDAAPRWHAVSQESLLTPPVSSITVRIQCIDNWERVWADQHRECWDAIHDSDRRRLGPRPGDETLDAPMYVLECCLQERPWSRDTKLEVASAGAFVTIHEYVSAVHPWLMGMRNTLLDVLGKTVCQPPWPAETKLAVLYLGPGPLRIGHEDRWAYWHKRPPGPGNLVAYPSGEERARKVIERAKARTAAMVRAQEEAEAVIRGLDPAKWYQNRY</sequence>
<keyword evidence="2" id="KW-1185">Reference proteome</keyword>
<evidence type="ECO:0000313" key="1">
    <source>
        <dbReference type="EMBL" id="KAK0745581.1"/>
    </source>
</evidence>
<organism evidence="1 2">
    <name type="scientific">Schizothecium vesticola</name>
    <dbReference type="NCBI Taxonomy" id="314040"/>
    <lineage>
        <taxon>Eukaryota</taxon>
        <taxon>Fungi</taxon>
        <taxon>Dikarya</taxon>
        <taxon>Ascomycota</taxon>
        <taxon>Pezizomycotina</taxon>
        <taxon>Sordariomycetes</taxon>
        <taxon>Sordariomycetidae</taxon>
        <taxon>Sordariales</taxon>
        <taxon>Schizotheciaceae</taxon>
        <taxon>Schizothecium</taxon>
    </lineage>
</organism>